<dbReference type="PANTHER" id="PTHR13794">
    <property type="entry name" value="ENOLASE SUPERFAMILY, MANDELATE RACEMASE"/>
    <property type="match status" value="1"/>
</dbReference>
<keyword evidence="3" id="KW-0460">Magnesium</keyword>
<dbReference type="GO" id="GO:0016836">
    <property type="term" value="F:hydro-lyase activity"/>
    <property type="evidence" value="ECO:0007669"/>
    <property type="project" value="TreeGrafter"/>
</dbReference>
<evidence type="ECO:0000256" key="1">
    <source>
        <dbReference type="ARBA" id="ARBA00001946"/>
    </source>
</evidence>
<reference evidence="5" key="1">
    <citation type="submission" date="2019-09" db="EMBL/GenBank/DDBJ databases">
        <title>Characterisation of the sponge microbiome using genome-centric metagenomics.</title>
        <authorList>
            <person name="Engelberts J.P."/>
            <person name="Robbins S.J."/>
            <person name="De Goeij J.M."/>
            <person name="Aranda M."/>
            <person name="Bell S.C."/>
            <person name="Webster N.S."/>
        </authorList>
    </citation>
    <scope>NUCLEOTIDE SEQUENCE</scope>
    <source>
        <strain evidence="5">SB0664_bin_27</strain>
    </source>
</reference>
<keyword evidence="2" id="KW-0479">Metal-binding</keyword>
<dbReference type="Gene3D" id="3.30.390.10">
    <property type="entry name" value="Enolase-like, N-terminal domain"/>
    <property type="match status" value="1"/>
</dbReference>
<feature type="domain" description="Mandelate racemase/muconate lactonizing enzyme C-terminal" evidence="4">
    <location>
        <begin position="172"/>
        <end position="284"/>
    </location>
</feature>
<accession>A0A6B0YW23</accession>
<proteinExistence type="predicted"/>
<dbReference type="InterPro" id="IPR036849">
    <property type="entry name" value="Enolase-like_C_sf"/>
</dbReference>
<dbReference type="InterPro" id="IPR013341">
    <property type="entry name" value="Mandelate_racemase_N_dom"/>
</dbReference>
<evidence type="ECO:0000256" key="2">
    <source>
        <dbReference type="ARBA" id="ARBA00022723"/>
    </source>
</evidence>
<dbReference type="SUPFAM" id="SSF51604">
    <property type="entry name" value="Enolase C-terminal domain-like"/>
    <property type="match status" value="1"/>
</dbReference>
<dbReference type="InterPro" id="IPR046945">
    <property type="entry name" value="RHMD-like"/>
</dbReference>
<name>A0A6B0YW23_9CHLR</name>
<comment type="cofactor">
    <cofactor evidence="1">
        <name>Mg(2+)</name>
        <dbReference type="ChEBI" id="CHEBI:18420"/>
    </cofactor>
</comment>
<protein>
    <submittedName>
        <fullName evidence="5">Enolase</fullName>
    </submittedName>
</protein>
<evidence type="ECO:0000256" key="3">
    <source>
        <dbReference type="ARBA" id="ARBA00022842"/>
    </source>
</evidence>
<evidence type="ECO:0000259" key="4">
    <source>
        <dbReference type="SMART" id="SM00922"/>
    </source>
</evidence>
<dbReference type="GO" id="GO:0016052">
    <property type="term" value="P:carbohydrate catabolic process"/>
    <property type="evidence" value="ECO:0007669"/>
    <property type="project" value="TreeGrafter"/>
</dbReference>
<dbReference type="AlphaFoldDB" id="A0A6B0YW23"/>
<dbReference type="EMBL" id="VXRG01000090">
    <property type="protein sequence ID" value="MXY93952.1"/>
    <property type="molecule type" value="Genomic_DNA"/>
</dbReference>
<dbReference type="SUPFAM" id="SSF54826">
    <property type="entry name" value="Enolase N-terminal domain-like"/>
    <property type="match status" value="1"/>
</dbReference>
<dbReference type="SMART" id="SM00922">
    <property type="entry name" value="MR_MLE"/>
    <property type="match status" value="1"/>
</dbReference>
<sequence length="413" mass="47264">MNEGEQKGRAGRSAVPMIEMSIHERKDRTAMKIVDVQVIPFRVVREQFHQGRYHFPREVTQTLTKVITDEGAEGYYFGGHGHGDADGLTPEDRAQVEGRLKDMVVGEDPYDRERFWHWMWVANVPEHLLSALDCVLWDLQARTMGVPLYKLLGGCRDKVRAYASTFPNVGTVEEYAEHAVACKEEGYTHYKIHPYYFWNPVTREAVPGRPSHIEKDIEVCRAVREAVGDDVVLSYDPWGTYRTYEEAYKVGRVLEELNYYWYEHPMNEYRVQPYIKLCRELDIPILSPEIAAGSLYTRADWILRGASDMTRIDVLRGGITGVRKMVAVAEAFGVKCEIHMSGFANLQILGSTSEDTCEYYERGLLAPGIDCNTPPPYLNDIGDRMDSEGFVHLPQEPGMGYDINWDYIEDNLV</sequence>
<dbReference type="Pfam" id="PF13378">
    <property type="entry name" value="MR_MLE_C"/>
    <property type="match status" value="1"/>
</dbReference>
<dbReference type="GO" id="GO:0000287">
    <property type="term" value="F:magnesium ion binding"/>
    <property type="evidence" value="ECO:0007669"/>
    <property type="project" value="TreeGrafter"/>
</dbReference>
<organism evidence="5">
    <name type="scientific">Caldilineaceae bacterium SB0664_bin_27</name>
    <dbReference type="NCBI Taxonomy" id="2605260"/>
    <lineage>
        <taxon>Bacteria</taxon>
        <taxon>Bacillati</taxon>
        <taxon>Chloroflexota</taxon>
        <taxon>Caldilineae</taxon>
        <taxon>Caldilineales</taxon>
        <taxon>Caldilineaceae</taxon>
    </lineage>
</organism>
<evidence type="ECO:0000313" key="5">
    <source>
        <dbReference type="EMBL" id="MXY93952.1"/>
    </source>
</evidence>
<dbReference type="Pfam" id="PF02746">
    <property type="entry name" value="MR_MLE_N"/>
    <property type="match status" value="1"/>
</dbReference>
<gene>
    <name evidence="5" type="ORF">F4Y42_10960</name>
</gene>
<dbReference type="InterPro" id="IPR029017">
    <property type="entry name" value="Enolase-like_N"/>
</dbReference>
<dbReference type="SFLD" id="SFLDS00001">
    <property type="entry name" value="Enolase"/>
    <property type="match status" value="1"/>
</dbReference>
<dbReference type="InterPro" id="IPR013342">
    <property type="entry name" value="Mandelate_racemase_C"/>
</dbReference>
<dbReference type="Gene3D" id="3.20.20.120">
    <property type="entry name" value="Enolase-like C-terminal domain"/>
    <property type="match status" value="1"/>
</dbReference>
<comment type="caution">
    <text evidence="5">The sequence shown here is derived from an EMBL/GenBank/DDBJ whole genome shotgun (WGS) entry which is preliminary data.</text>
</comment>
<dbReference type="PANTHER" id="PTHR13794:SF58">
    <property type="entry name" value="MITOCHONDRIAL ENOLASE SUPERFAMILY MEMBER 1"/>
    <property type="match status" value="1"/>
</dbReference>
<dbReference type="InterPro" id="IPR029065">
    <property type="entry name" value="Enolase_C-like"/>
</dbReference>